<evidence type="ECO:0000313" key="3">
    <source>
        <dbReference type="EMBL" id="PIZ44287.1"/>
    </source>
</evidence>
<dbReference type="InterPro" id="IPR036086">
    <property type="entry name" value="ParB/Sulfiredoxin_sf"/>
</dbReference>
<dbReference type="PANTHER" id="PTHR33375">
    <property type="entry name" value="CHROMOSOME-PARTITIONING PROTEIN PARB-RELATED"/>
    <property type="match status" value="1"/>
</dbReference>
<evidence type="ECO:0000313" key="4">
    <source>
        <dbReference type="Proteomes" id="UP000228920"/>
    </source>
</evidence>
<feature type="domain" description="ParB-like N-terminal" evidence="2">
    <location>
        <begin position="7"/>
        <end position="96"/>
    </location>
</feature>
<dbReference type="PANTHER" id="PTHR33375:SF1">
    <property type="entry name" value="CHROMOSOME-PARTITIONING PROTEIN PARB-RELATED"/>
    <property type="match status" value="1"/>
</dbReference>
<dbReference type="Gene3D" id="1.10.10.2830">
    <property type="match status" value="1"/>
</dbReference>
<protein>
    <recommendedName>
        <fullName evidence="2">ParB-like N-terminal domain-containing protein</fullName>
    </recommendedName>
</protein>
<evidence type="ECO:0000259" key="2">
    <source>
        <dbReference type="SMART" id="SM00470"/>
    </source>
</evidence>
<dbReference type="EMBL" id="PFNL01000185">
    <property type="protein sequence ID" value="PIZ44287.1"/>
    <property type="molecule type" value="Genomic_DNA"/>
</dbReference>
<dbReference type="SUPFAM" id="SSF110849">
    <property type="entry name" value="ParB/Sulfiredoxin"/>
    <property type="match status" value="1"/>
</dbReference>
<proteinExistence type="inferred from homology"/>
<dbReference type="Pfam" id="PF02195">
    <property type="entry name" value="ParB_N"/>
    <property type="match status" value="1"/>
</dbReference>
<reference evidence="4" key="1">
    <citation type="submission" date="2017-09" db="EMBL/GenBank/DDBJ databases">
        <title>Depth-based differentiation of microbial function through sediment-hosted aquifers and enrichment of novel symbionts in the deep terrestrial subsurface.</title>
        <authorList>
            <person name="Probst A.J."/>
            <person name="Ladd B."/>
            <person name="Jarett J.K."/>
            <person name="Geller-Mcgrath D.E."/>
            <person name="Sieber C.M.K."/>
            <person name="Emerson J.B."/>
            <person name="Anantharaman K."/>
            <person name="Thomas B.C."/>
            <person name="Malmstrom R."/>
            <person name="Stieglmeier M."/>
            <person name="Klingl A."/>
            <person name="Woyke T."/>
            <person name="Ryan C.M."/>
            <person name="Banfield J.F."/>
        </authorList>
    </citation>
    <scope>NUCLEOTIDE SEQUENCE [LARGE SCALE GENOMIC DNA]</scope>
</reference>
<evidence type="ECO:0000256" key="1">
    <source>
        <dbReference type="ARBA" id="ARBA00006295"/>
    </source>
</evidence>
<comment type="similarity">
    <text evidence="1">Belongs to the ParB family.</text>
</comment>
<name>A0A2M7TEW5_UNCKA</name>
<accession>A0A2M7TEW5</accession>
<dbReference type="SUPFAM" id="SSF109709">
    <property type="entry name" value="KorB DNA-binding domain-like"/>
    <property type="match status" value="1"/>
</dbReference>
<dbReference type="AlphaFoldDB" id="A0A2M7TEW5"/>
<dbReference type="InterPro" id="IPR003115">
    <property type="entry name" value="ParB_N"/>
</dbReference>
<gene>
    <name evidence="3" type="ORF">COY32_06675</name>
</gene>
<dbReference type="GO" id="GO:0003677">
    <property type="term" value="F:DNA binding"/>
    <property type="evidence" value="ECO:0007669"/>
    <property type="project" value="InterPro"/>
</dbReference>
<dbReference type="NCBIfam" id="TIGR00180">
    <property type="entry name" value="parB_part"/>
    <property type="match status" value="1"/>
</dbReference>
<dbReference type="SMART" id="SM00470">
    <property type="entry name" value="ParB"/>
    <property type="match status" value="1"/>
</dbReference>
<dbReference type="Proteomes" id="UP000228920">
    <property type="component" value="Unassembled WGS sequence"/>
</dbReference>
<organism evidence="3 4">
    <name type="scientific">candidate division WWE3 bacterium CG_4_10_14_0_2_um_filter_41_14</name>
    <dbReference type="NCBI Taxonomy" id="1975072"/>
    <lineage>
        <taxon>Bacteria</taxon>
        <taxon>Katanobacteria</taxon>
    </lineage>
</organism>
<dbReference type="Gene3D" id="3.90.1530.30">
    <property type="match status" value="1"/>
</dbReference>
<dbReference type="GO" id="GO:0007059">
    <property type="term" value="P:chromosome segregation"/>
    <property type="evidence" value="ECO:0007669"/>
    <property type="project" value="TreeGrafter"/>
</dbReference>
<dbReference type="GO" id="GO:0005694">
    <property type="term" value="C:chromosome"/>
    <property type="evidence" value="ECO:0007669"/>
    <property type="project" value="TreeGrafter"/>
</dbReference>
<sequence length="180" mass="20239">MNRFTYSLLPVDHILPNPKRVRYHISQKEIMELADSIREYGLLQPIIVGNTPAGLQLIAGERRLKAAKIAGLVEIPAMVGDASSADLLLIYLEENYRRSSLSLLEQAKLITSLISSHNIEDKVVARRMGVTVEQVVKLKRILHLPIIIHDAYIKGDITDQQLLNITEATDPLEAFYQTKT</sequence>
<comment type="caution">
    <text evidence="3">The sequence shown here is derived from an EMBL/GenBank/DDBJ whole genome shotgun (WGS) entry which is preliminary data.</text>
</comment>
<dbReference type="InterPro" id="IPR004437">
    <property type="entry name" value="ParB/RepB/Spo0J"/>
</dbReference>
<dbReference type="InterPro" id="IPR050336">
    <property type="entry name" value="Chromosome_partition/occlusion"/>
</dbReference>